<evidence type="ECO:0000313" key="1">
    <source>
        <dbReference type="EMBL" id="TGY79521.1"/>
    </source>
</evidence>
<keyword evidence="2" id="KW-1185">Reference proteome</keyword>
<name>A0AC61RI33_9BACT</name>
<protein>
    <submittedName>
        <fullName evidence="1">Terminase</fullName>
    </submittedName>
</protein>
<proteinExistence type="predicted"/>
<organism evidence="1 2">
    <name type="scientific">Lepagella muris</name>
    <dbReference type="NCBI Taxonomy" id="3032870"/>
    <lineage>
        <taxon>Bacteria</taxon>
        <taxon>Pseudomonadati</taxon>
        <taxon>Bacteroidota</taxon>
        <taxon>Bacteroidia</taxon>
        <taxon>Bacteroidales</taxon>
        <taxon>Muribaculaceae</taxon>
        <taxon>Lepagella</taxon>
    </lineage>
</organism>
<sequence length="691" mass="78536">MVGVMELLRENRRRMEESTAPYDPISGHDEPGRYYFPVKGLECWLPLEMRREELVIELSRLGSLDEYFAEMGGAGSDEMRERVMEQWTRLRCRHDFPFWAATFAYIKRKGGGDDVPFILNRPQRRLVGVLEGMRRAQRPIRLILLKARQWGGSTCVQLYMAWLQLVHEKGLNSLIVAHQGTATDEIMDMFDRMLSHYPAKYLHEQDEDYSDDEKKLVRAGGFGSAFRVVARNCKVKVGTAERPNSCRGGDYNLVHCSEVGLWPSTKRKTPEDLARAATAGVLLRPMTMIVYESTANGTGNFFHTEWNAAKSGESQFAPMFVAWYEIEQNSLPFSSPEEEERFAADLIAGREAEQPLSSRRQPGQYLWWLWEKGATLEAIHWYVSERAKYSDHGQMASECPSDDVEAFVHSGARVFDKYKVEALRAGCCAPAMRGEIDGDKPSGEGSLKNVRFNADPHGALAMWRDREITTMERVTDRYLVVVDIGGRSLTADWSVIVVFDRAPMAHGEGPEVVAQWRGHTDFDLLAWNAARIAKYYDNALLVIESNTLETHDPDRSGGSEQSSFILNRLRDAYDNLYARKRNEDEIRQGAPVRYGFHTNVNTKPMVISMLVQAIREGQYVERDEGCLAEYMVYEQRQNGSYGALPGHHDDMLMTRAIGLHICYQEMPTPRIVMRTSGGNPYCPRPVSAAVF</sequence>
<comment type="caution">
    <text evidence="1">The sequence shown here is derived from an EMBL/GenBank/DDBJ whole genome shotgun (WGS) entry which is preliminary data.</text>
</comment>
<evidence type="ECO:0000313" key="2">
    <source>
        <dbReference type="Proteomes" id="UP000306319"/>
    </source>
</evidence>
<accession>A0AC61RI33</accession>
<gene>
    <name evidence="1" type="ORF">E5331_05780</name>
</gene>
<dbReference type="EMBL" id="SRYB01000006">
    <property type="protein sequence ID" value="TGY79521.1"/>
    <property type="molecule type" value="Genomic_DNA"/>
</dbReference>
<reference evidence="1" key="1">
    <citation type="submission" date="2019-04" db="EMBL/GenBank/DDBJ databases">
        <title>Microbes associate with the intestines of laboratory mice.</title>
        <authorList>
            <person name="Navarre W."/>
            <person name="Wong E."/>
            <person name="Huang K."/>
            <person name="Tropini C."/>
            <person name="Ng K."/>
            <person name="Yu B."/>
        </authorList>
    </citation>
    <scope>NUCLEOTIDE SEQUENCE</scope>
    <source>
        <strain evidence="1">NM04_E33</strain>
    </source>
</reference>
<dbReference type="Proteomes" id="UP000306319">
    <property type="component" value="Unassembled WGS sequence"/>
</dbReference>